<dbReference type="InterPro" id="IPR006683">
    <property type="entry name" value="Thioestr_dom"/>
</dbReference>
<feature type="domain" description="Thioesterase" evidence="1">
    <location>
        <begin position="130"/>
        <end position="203"/>
    </location>
</feature>
<dbReference type="PANTHER" id="PTHR47260:SF1">
    <property type="entry name" value="UPF0644 PROTEIN PB2B4.06"/>
    <property type="match status" value="1"/>
</dbReference>
<sequence>MTIDVDAVELETTTSFGEGKETLEQQLSGFPIYKQYNKLYQEFIAQNKETLSIKERIAPNLTGSTLSGPEKIEYRSPTLYFISDTYFASQDEIALETALENNNDDDDANLNSANYSITFLYLGDKVSGHHGIVHGGLLATLLDEITCRLAFLNFPSKKGFTANLNIDYKKPTVVDSWVCIKCTTLKKQGRKCWVRGEVYVIDPDTESLAPSQERCVGKVLIIEPKVDYQ</sequence>
<dbReference type="InterPro" id="IPR052061">
    <property type="entry name" value="PTE-AB_protein"/>
</dbReference>
<evidence type="ECO:0000313" key="2">
    <source>
        <dbReference type="EMBL" id="KAI3404518.2"/>
    </source>
</evidence>
<dbReference type="InterPro" id="IPR029069">
    <property type="entry name" value="HotDog_dom_sf"/>
</dbReference>
<protein>
    <recommendedName>
        <fullName evidence="1">Thioesterase domain-containing protein</fullName>
    </recommendedName>
</protein>
<proteinExistence type="predicted"/>
<dbReference type="Proteomes" id="UP001202479">
    <property type="component" value="Unassembled WGS sequence"/>
</dbReference>
<dbReference type="Gene3D" id="3.10.129.10">
    <property type="entry name" value="Hotdog Thioesterase"/>
    <property type="match status" value="1"/>
</dbReference>
<evidence type="ECO:0000313" key="3">
    <source>
        <dbReference type="Proteomes" id="UP001202479"/>
    </source>
</evidence>
<dbReference type="AlphaFoldDB" id="A0AAI9SX03"/>
<gene>
    <name evidence="2" type="ORF">KGF56_002710</name>
</gene>
<keyword evidence="3" id="KW-1185">Reference proteome</keyword>
<reference evidence="2" key="1">
    <citation type="journal article" date="2022" name="DNA Res.">
        <title>Genome analysis of five recently described species of the CUG-Ser clade uncovers Candida theae as a new hybrid lineage with pathogenic potential in the Candida parapsilosis species complex.</title>
        <authorList>
            <person name="Mixao V."/>
            <person name="Del Olmo V."/>
            <person name="Hegedusova E."/>
            <person name="Saus E."/>
            <person name="Pryszcz L."/>
            <person name="Cillingova A."/>
            <person name="Nosek J."/>
            <person name="Gabaldon T."/>
        </authorList>
    </citation>
    <scope>NUCLEOTIDE SEQUENCE</scope>
    <source>
        <strain evidence="2">CBS 10844</strain>
    </source>
</reference>
<dbReference type="CDD" id="cd03443">
    <property type="entry name" value="PaaI_thioesterase"/>
    <property type="match status" value="1"/>
</dbReference>
<organism evidence="2 3">
    <name type="scientific">Candida oxycetoniae</name>
    <dbReference type="NCBI Taxonomy" id="497107"/>
    <lineage>
        <taxon>Eukaryota</taxon>
        <taxon>Fungi</taxon>
        <taxon>Dikarya</taxon>
        <taxon>Ascomycota</taxon>
        <taxon>Saccharomycotina</taxon>
        <taxon>Pichiomycetes</taxon>
        <taxon>Debaryomycetaceae</taxon>
        <taxon>Candida/Lodderomyces clade</taxon>
        <taxon>Candida</taxon>
    </lineage>
</organism>
<comment type="caution">
    <text evidence="2">The sequence shown here is derived from an EMBL/GenBank/DDBJ whole genome shotgun (WGS) entry which is preliminary data.</text>
</comment>
<dbReference type="RefSeq" id="XP_049180263.1">
    <property type="nucleotide sequence ID" value="XM_049323969.1"/>
</dbReference>
<name>A0AAI9SX03_9ASCO</name>
<dbReference type="EMBL" id="JAHUZD010000095">
    <property type="protein sequence ID" value="KAI3404518.2"/>
    <property type="molecule type" value="Genomic_DNA"/>
</dbReference>
<dbReference type="PANTHER" id="PTHR47260">
    <property type="entry name" value="UPF0644 PROTEIN PB2B4.06"/>
    <property type="match status" value="1"/>
</dbReference>
<accession>A0AAI9SX03</accession>
<dbReference type="SUPFAM" id="SSF54637">
    <property type="entry name" value="Thioesterase/thiol ester dehydrase-isomerase"/>
    <property type="match status" value="1"/>
</dbReference>
<dbReference type="Pfam" id="PF03061">
    <property type="entry name" value="4HBT"/>
    <property type="match status" value="1"/>
</dbReference>
<dbReference type="GeneID" id="73380327"/>
<evidence type="ECO:0000259" key="1">
    <source>
        <dbReference type="Pfam" id="PF03061"/>
    </source>
</evidence>